<evidence type="ECO:0008006" key="3">
    <source>
        <dbReference type="Google" id="ProtNLM"/>
    </source>
</evidence>
<dbReference type="Proteomes" id="UP000501989">
    <property type="component" value="Chromosome"/>
</dbReference>
<dbReference type="EMBL" id="CP053746">
    <property type="protein sequence ID" value="QKF52771.1"/>
    <property type="molecule type" value="Genomic_DNA"/>
</dbReference>
<protein>
    <recommendedName>
        <fullName evidence="3">AlpA family transcriptional regulator</fullName>
    </recommendedName>
</protein>
<sequence length="71" mass="8054">MNTAQKVEPIEYIRLPEVRRITGLSTATIYRMAVGGRFPRQAKVGEQAVAWIRSEVEQWAASKAEARKRVP</sequence>
<dbReference type="PANTHER" id="PTHR36154:SF1">
    <property type="entry name" value="DNA-BINDING TRANSCRIPTIONAL ACTIVATOR ALPA"/>
    <property type="match status" value="1"/>
</dbReference>
<evidence type="ECO:0000313" key="1">
    <source>
        <dbReference type="EMBL" id="QKF52771.1"/>
    </source>
</evidence>
<gene>
    <name evidence="1" type="ORF">FX982_03763</name>
</gene>
<dbReference type="InterPro" id="IPR052931">
    <property type="entry name" value="Prophage_regulatory_activator"/>
</dbReference>
<dbReference type="RefSeq" id="WP_172612002.1">
    <property type="nucleotide sequence ID" value="NZ_CP053746.1"/>
</dbReference>
<name>A0A6M8MSR2_9PSED</name>
<dbReference type="InterPro" id="IPR010260">
    <property type="entry name" value="AlpA"/>
</dbReference>
<dbReference type="AlphaFoldDB" id="A0A6M8MSR2"/>
<accession>A0A6M8MSR2</accession>
<dbReference type="PANTHER" id="PTHR36154">
    <property type="entry name" value="DNA-BINDING TRANSCRIPTIONAL ACTIVATOR ALPA"/>
    <property type="match status" value="1"/>
</dbReference>
<keyword evidence="2" id="KW-1185">Reference proteome</keyword>
<evidence type="ECO:0000313" key="2">
    <source>
        <dbReference type="Proteomes" id="UP000501989"/>
    </source>
</evidence>
<proteinExistence type="predicted"/>
<dbReference type="Gene3D" id="1.10.238.160">
    <property type="match status" value="1"/>
</dbReference>
<dbReference type="Pfam" id="PF05930">
    <property type="entry name" value="Phage_AlpA"/>
    <property type="match status" value="1"/>
</dbReference>
<organism evidence="1 2">
    <name type="scientific">Pseudomonas graminis</name>
    <dbReference type="NCBI Taxonomy" id="158627"/>
    <lineage>
        <taxon>Bacteria</taxon>
        <taxon>Pseudomonadati</taxon>
        <taxon>Pseudomonadota</taxon>
        <taxon>Gammaproteobacteria</taxon>
        <taxon>Pseudomonadales</taxon>
        <taxon>Pseudomonadaceae</taxon>
        <taxon>Pseudomonas</taxon>
    </lineage>
</organism>
<reference evidence="2" key="1">
    <citation type="submission" date="2019-12" db="EMBL/GenBank/DDBJ databases">
        <title>Endophytic bacteria associated with Panax ginseng seedlings.</title>
        <authorList>
            <person name="Park J.M."/>
            <person name="Shin R."/>
            <person name="Jo S.H."/>
        </authorList>
    </citation>
    <scope>NUCLEOTIDE SEQUENCE [LARGE SCALE GENOMIC DNA]</scope>
    <source>
        <strain evidence="2">PgKB30</strain>
    </source>
</reference>
<dbReference type="KEGG" id="pgg:FX982_03763"/>